<accession>A0A9Q1G0H2</accession>
<dbReference type="Proteomes" id="UP001152622">
    <property type="component" value="Chromosome 3"/>
</dbReference>
<reference evidence="1" key="1">
    <citation type="journal article" date="2023" name="Science">
        <title>Genome structures resolve the early diversification of teleost fishes.</title>
        <authorList>
            <person name="Parey E."/>
            <person name="Louis A."/>
            <person name="Montfort J."/>
            <person name="Bouchez O."/>
            <person name="Roques C."/>
            <person name="Iampietro C."/>
            <person name="Lluch J."/>
            <person name="Castinel A."/>
            <person name="Donnadieu C."/>
            <person name="Desvignes T."/>
            <person name="Floi Bucao C."/>
            <person name="Jouanno E."/>
            <person name="Wen M."/>
            <person name="Mejri S."/>
            <person name="Dirks R."/>
            <person name="Jansen H."/>
            <person name="Henkel C."/>
            <person name="Chen W.J."/>
            <person name="Zahm M."/>
            <person name="Cabau C."/>
            <person name="Klopp C."/>
            <person name="Thompson A.W."/>
            <person name="Robinson-Rechavi M."/>
            <person name="Braasch I."/>
            <person name="Lecointre G."/>
            <person name="Bobe J."/>
            <person name="Postlethwait J.H."/>
            <person name="Berthelot C."/>
            <person name="Roest Crollius H."/>
            <person name="Guiguen Y."/>
        </authorList>
    </citation>
    <scope>NUCLEOTIDE SEQUENCE</scope>
    <source>
        <strain evidence="1">WJC10195</strain>
    </source>
</reference>
<evidence type="ECO:0000313" key="2">
    <source>
        <dbReference type="Proteomes" id="UP001152622"/>
    </source>
</evidence>
<dbReference type="EMBL" id="JAINUF010000003">
    <property type="protein sequence ID" value="KAJ8371229.1"/>
    <property type="molecule type" value="Genomic_DNA"/>
</dbReference>
<dbReference type="AlphaFoldDB" id="A0A9Q1G0H2"/>
<protein>
    <submittedName>
        <fullName evidence="1">Uncharacterized protein</fullName>
    </submittedName>
</protein>
<keyword evidence="2" id="KW-1185">Reference proteome</keyword>
<organism evidence="1 2">
    <name type="scientific">Synaphobranchus kaupii</name>
    <name type="common">Kaup's arrowtooth eel</name>
    <dbReference type="NCBI Taxonomy" id="118154"/>
    <lineage>
        <taxon>Eukaryota</taxon>
        <taxon>Metazoa</taxon>
        <taxon>Chordata</taxon>
        <taxon>Craniata</taxon>
        <taxon>Vertebrata</taxon>
        <taxon>Euteleostomi</taxon>
        <taxon>Actinopterygii</taxon>
        <taxon>Neopterygii</taxon>
        <taxon>Teleostei</taxon>
        <taxon>Anguilliformes</taxon>
        <taxon>Synaphobranchidae</taxon>
        <taxon>Synaphobranchus</taxon>
    </lineage>
</organism>
<name>A0A9Q1G0H2_SYNKA</name>
<evidence type="ECO:0000313" key="1">
    <source>
        <dbReference type="EMBL" id="KAJ8371229.1"/>
    </source>
</evidence>
<gene>
    <name evidence="1" type="ORF">SKAU_G00112570</name>
</gene>
<comment type="caution">
    <text evidence="1">The sequence shown here is derived from an EMBL/GenBank/DDBJ whole genome shotgun (WGS) entry which is preliminary data.</text>
</comment>
<proteinExistence type="predicted"/>
<sequence>MRIRYDSSHFTALMVETFTRSRRVIKRYQSGGSTSLVRPADFTPDHPLRRGQLRPPQHANMNGVLASGGTRDESRDLHIVLLHCDLFICWNRTHSSPVYYQRQWELHHFRQTALQIRENYSLKIISCSPHPFPLRIM</sequence>